<gene>
    <name evidence="2" type="primary">LOC100198369</name>
</gene>
<dbReference type="PANTHER" id="PTHR14386">
    <property type="entry name" value="PROTEIN FAM204A"/>
    <property type="match status" value="1"/>
</dbReference>
<dbReference type="GeneID" id="100198369"/>
<dbReference type="Proteomes" id="UP001652625">
    <property type="component" value="Chromosome 09"/>
</dbReference>
<dbReference type="PANTHER" id="PTHR14386:SF2">
    <property type="entry name" value="PROTEIN FAM204A"/>
    <property type="match status" value="1"/>
</dbReference>
<evidence type="ECO:0000313" key="2">
    <source>
        <dbReference type="RefSeq" id="XP_065660821.1"/>
    </source>
</evidence>
<dbReference type="InterPro" id="IPR037690">
    <property type="entry name" value="FAM204A"/>
</dbReference>
<organism evidence="1 2">
    <name type="scientific">Hydra vulgaris</name>
    <name type="common">Hydra</name>
    <name type="synonym">Hydra attenuata</name>
    <dbReference type="NCBI Taxonomy" id="6087"/>
    <lineage>
        <taxon>Eukaryota</taxon>
        <taxon>Metazoa</taxon>
        <taxon>Cnidaria</taxon>
        <taxon>Hydrozoa</taxon>
        <taxon>Hydroidolina</taxon>
        <taxon>Anthoathecata</taxon>
        <taxon>Aplanulata</taxon>
        <taxon>Hydridae</taxon>
        <taxon>Hydra</taxon>
    </lineage>
</organism>
<keyword evidence="1" id="KW-1185">Reference proteome</keyword>
<name>A0ABM4CGH9_HYDVU</name>
<proteinExistence type="predicted"/>
<dbReference type="RefSeq" id="XP_065660821.1">
    <property type="nucleotide sequence ID" value="XM_065804749.1"/>
</dbReference>
<protein>
    <submittedName>
        <fullName evidence="2">Protein FAM204A isoform X3</fullName>
    </submittedName>
</protein>
<sequence>MLVDYDSSSDTSISSEDVQNETQIPNITKVIRKIDENKDGLYISMDSECMENLDKECKMSSANHFKNKFEMLKLRRIKSQESQTSSVVSIEEKIMSDKKRDPMRKKYRKELVFIIMKEKIKELNSCIPLTFQVCNEYDPHNLKKSKIEKDLDAAIAAKDFQLAEDINKEMIKRSFATTVKSSIEAHNHIKLQRKKEQRRHLHKKEKLQWSFNQKQRWETKGNM</sequence>
<evidence type="ECO:0000313" key="1">
    <source>
        <dbReference type="Proteomes" id="UP001652625"/>
    </source>
</evidence>
<accession>A0ABM4CGH9</accession>
<reference evidence="2" key="1">
    <citation type="submission" date="2025-08" db="UniProtKB">
        <authorList>
            <consortium name="RefSeq"/>
        </authorList>
    </citation>
    <scope>IDENTIFICATION</scope>
</reference>